<dbReference type="HOGENOM" id="CLU_106619_2_1_6"/>
<evidence type="ECO:0000256" key="1">
    <source>
        <dbReference type="ARBA" id="ARBA00008522"/>
    </source>
</evidence>
<dbReference type="PANTHER" id="PTHR35146:SF1">
    <property type="entry name" value="UPF0178 PROTEIN YAII"/>
    <property type="match status" value="1"/>
</dbReference>
<dbReference type="CDD" id="cd18720">
    <property type="entry name" value="PIN_YqxD-like"/>
    <property type="match status" value="1"/>
</dbReference>
<evidence type="ECO:0000313" key="3">
    <source>
        <dbReference type="EMBL" id="ADD76110.1"/>
    </source>
</evidence>
<dbReference type="InterPro" id="IPR003791">
    <property type="entry name" value="UPF0178"/>
</dbReference>
<dbReference type="PATRIC" id="fig|553.3.peg.3386"/>
<proteinExistence type="inferred from homology"/>
<sequence length="149" mass="16690">MSIWVDADACPNVIKDVLYRAADRTQTMVTFVANQFLRVPPSPWLRTLQVPAGFDVADNEIVKRVQSGDLVITADIPLAAEVIEKGASALNPRGERYSPATIRERLTMRDFMDTMRASGVQTGGPAAMSPRDRQQFANELDSWLRQRQR</sequence>
<keyword evidence="4" id="KW-1185">Reference proteome</keyword>
<accession>D4GL64</accession>
<gene>
    <name evidence="3" type="primary">yaiI</name>
    <name evidence="3" type="ordered locus">PANA_0943</name>
</gene>
<dbReference type="AlphaFoldDB" id="D4GL64"/>
<comment type="similarity">
    <text evidence="1 2">Belongs to the UPF0178 family.</text>
</comment>
<dbReference type="RefSeq" id="WP_013024834.1">
    <property type="nucleotide sequence ID" value="NC_013956.2"/>
</dbReference>
<protein>
    <recommendedName>
        <fullName evidence="2">UPF0178 protein PANA_0943</fullName>
    </recommendedName>
</protein>
<dbReference type="KEGG" id="pam:PANA_0943"/>
<dbReference type="Pfam" id="PF02639">
    <property type="entry name" value="DUF188"/>
    <property type="match status" value="1"/>
</dbReference>
<dbReference type="NCBIfam" id="NF001095">
    <property type="entry name" value="PRK00124.1"/>
    <property type="match status" value="1"/>
</dbReference>
<organism evidence="3 4">
    <name type="scientific">Pantoea ananatis (strain LMG 20103)</name>
    <dbReference type="NCBI Taxonomy" id="706191"/>
    <lineage>
        <taxon>Bacteria</taxon>
        <taxon>Pseudomonadati</taxon>
        <taxon>Pseudomonadota</taxon>
        <taxon>Gammaproteobacteria</taxon>
        <taxon>Enterobacterales</taxon>
        <taxon>Erwiniaceae</taxon>
        <taxon>Pantoea</taxon>
    </lineage>
</organism>
<name>D4GL64_PANAM</name>
<dbReference type="HAMAP" id="MF_00489">
    <property type="entry name" value="UPF0178"/>
    <property type="match status" value="1"/>
</dbReference>
<dbReference type="eggNOG" id="COG1671">
    <property type="taxonomic scope" value="Bacteria"/>
</dbReference>
<reference evidence="3 4" key="1">
    <citation type="journal article" date="2010" name="J. Bacteriol.">
        <title>Genome sequence of Pantoea ananatis LMG20103, the causative agent of Eucalyptus blight and dieback.</title>
        <authorList>
            <person name="De Maayer P."/>
            <person name="Chan W.Y."/>
            <person name="Venter S.N."/>
            <person name="Toth I.K."/>
            <person name="Birch P.R."/>
            <person name="Joubert F."/>
            <person name="Coutinho T.A."/>
        </authorList>
    </citation>
    <scope>NUCLEOTIDE SEQUENCE [LARGE SCALE GENOMIC DNA]</scope>
    <source>
        <strain evidence="3 4">LMG 20103</strain>
    </source>
</reference>
<dbReference type="Proteomes" id="UP000001702">
    <property type="component" value="Chromosome"/>
</dbReference>
<dbReference type="PANTHER" id="PTHR35146">
    <property type="entry name" value="UPF0178 PROTEIN YAII"/>
    <property type="match status" value="1"/>
</dbReference>
<evidence type="ECO:0000256" key="2">
    <source>
        <dbReference type="HAMAP-Rule" id="MF_00489"/>
    </source>
</evidence>
<dbReference type="EMBL" id="CP001875">
    <property type="protein sequence ID" value="ADD76110.1"/>
    <property type="molecule type" value="Genomic_DNA"/>
</dbReference>
<evidence type="ECO:0000313" key="4">
    <source>
        <dbReference type="Proteomes" id="UP000001702"/>
    </source>
</evidence>